<sequence length="290" mass="31970">MTVDQPVLPRLTLLGRLAYPILLLAVVGTATAAIAGGWELGQVNFAFLLGTIGYLALLERLIPYQRAWHPTRKEWGWYGIYFIITVLGGAIASLIVSAILDWVATADPALPLWAEIPLALLLGSLASYAVHRAGHTNNFLWRLHGVHHVPEKVNVANNGVGHIVDVVFAQGVTQLSLALVGFSRESVFAVGLFVIAQGYFVHANIDVRIGWLNHVFGSPEQHRLHHSVNLRQAGHYSGDLSVWDHVFGSFTWKPGREPDGVGLHDPTSFPDTGRVLASQLQPWWRKARER</sequence>
<comment type="caution">
    <text evidence="9">The sequence shown here is derived from an EMBL/GenBank/DDBJ whole genome shotgun (WGS) entry which is preliminary data.</text>
</comment>
<feature type="transmembrane region" description="Helical" evidence="7">
    <location>
        <begin position="17"/>
        <end position="38"/>
    </location>
</feature>
<reference evidence="9 10" key="1">
    <citation type="submission" date="2021-03" db="EMBL/GenBank/DDBJ databases">
        <title>Sequencing the genomes of 1000 actinobacteria strains.</title>
        <authorList>
            <person name="Klenk H.-P."/>
        </authorList>
    </citation>
    <scope>NUCLEOTIDE SEQUENCE [LARGE SCALE GENOMIC DNA]</scope>
    <source>
        <strain evidence="9 10">DSM 44580</strain>
    </source>
</reference>
<evidence type="ECO:0000313" key="9">
    <source>
        <dbReference type="EMBL" id="MBP2477891.1"/>
    </source>
</evidence>
<evidence type="ECO:0000256" key="4">
    <source>
        <dbReference type="ARBA" id="ARBA00023002"/>
    </source>
</evidence>
<dbReference type="InterPro" id="IPR006694">
    <property type="entry name" value="Fatty_acid_hydroxylase"/>
</dbReference>
<feature type="transmembrane region" description="Helical" evidence="7">
    <location>
        <begin position="44"/>
        <end position="63"/>
    </location>
</feature>
<dbReference type="Proteomes" id="UP001519363">
    <property type="component" value="Unassembled WGS sequence"/>
</dbReference>
<keyword evidence="3 7" id="KW-1133">Transmembrane helix</keyword>
<evidence type="ECO:0000256" key="2">
    <source>
        <dbReference type="ARBA" id="ARBA00022692"/>
    </source>
</evidence>
<keyword evidence="10" id="KW-1185">Reference proteome</keyword>
<evidence type="ECO:0000256" key="1">
    <source>
        <dbReference type="ARBA" id="ARBA00004127"/>
    </source>
</evidence>
<name>A0ABS5AN98_9PSEU</name>
<evidence type="ECO:0000259" key="8">
    <source>
        <dbReference type="Pfam" id="PF04116"/>
    </source>
</evidence>
<dbReference type="PANTHER" id="PTHR21624">
    <property type="entry name" value="STEROL DESATURASE-RELATED PROTEIN"/>
    <property type="match status" value="1"/>
</dbReference>
<evidence type="ECO:0000256" key="5">
    <source>
        <dbReference type="ARBA" id="ARBA00023098"/>
    </source>
</evidence>
<feature type="domain" description="Fatty acid hydroxylase" evidence="8">
    <location>
        <begin position="118"/>
        <end position="249"/>
    </location>
</feature>
<keyword evidence="4" id="KW-0560">Oxidoreductase</keyword>
<dbReference type="Pfam" id="PF04116">
    <property type="entry name" value="FA_hydroxylase"/>
    <property type="match status" value="1"/>
</dbReference>
<comment type="subcellular location">
    <subcellularLocation>
        <location evidence="1">Endomembrane system</location>
        <topology evidence="1">Multi-pass membrane protein</topology>
    </subcellularLocation>
</comment>
<accession>A0ABS5AN98</accession>
<evidence type="ECO:0000313" key="10">
    <source>
        <dbReference type="Proteomes" id="UP001519363"/>
    </source>
</evidence>
<gene>
    <name evidence="9" type="ORF">JOF53_006763</name>
</gene>
<evidence type="ECO:0000256" key="7">
    <source>
        <dbReference type="SAM" id="Phobius"/>
    </source>
</evidence>
<feature type="transmembrane region" description="Helical" evidence="7">
    <location>
        <begin position="112"/>
        <end position="130"/>
    </location>
</feature>
<keyword evidence="6 7" id="KW-0472">Membrane</keyword>
<proteinExistence type="predicted"/>
<feature type="transmembrane region" description="Helical" evidence="7">
    <location>
        <begin position="75"/>
        <end position="100"/>
    </location>
</feature>
<evidence type="ECO:0000256" key="6">
    <source>
        <dbReference type="ARBA" id="ARBA00023136"/>
    </source>
</evidence>
<dbReference type="InterPro" id="IPR051689">
    <property type="entry name" value="Sterol_desaturase/TMEM195"/>
</dbReference>
<organism evidence="9 10">
    <name type="scientific">Crossiella equi</name>
    <dbReference type="NCBI Taxonomy" id="130796"/>
    <lineage>
        <taxon>Bacteria</taxon>
        <taxon>Bacillati</taxon>
        <taxon>Actinomycetota</taxon>
        <taxon>Actinomycetes</taxon>
        <taxon>Pseudonocardiales</taxon>
        <taxon>Pseudonocardiaceae</taxon>
        <taxon>Crossiella</taxon>
    </lineage>
</organism>
<keyword evidence="5" id="KW-0443">Lipid metabolism</keyword>
<dbReference type="PANTHER" id="PTHR21624:SF1">
    <property type="entry name" value="ALKYLGLYCEROL MONOOXYGENASE"/>
    <property type="match status" value="1"/>
</dbReference>
<protein>
    <submittedName>
        <fullName evidence="9">Sterol desaturase/sphingolipid hydroxylase (Fatty acid hydroxylase superfamily)</fullName>
    </submittedName>
</protein>
<evidence type="ECO:0000256" key="3">
    <source>
        <dbReference type="ARBA" id="ARBA00022989"/>
    </source>
</evidence>
<keyword evidence="2 7" id="KW-0812">Transmembrane</keyword>
<dbReference type="EMBL" id="JAGIOO010000001">
    <property type="protein sequence ID" value="MBP2477891.1"/>
    <property type="molecule type" value="Genomic_DNA"/>
</dbReference>
<dbReference type="RefSeq" id="WP_086782310.1">
    <property type="nucleotide sequence ID" value="NZ_JAGIOO010000001.1"/>
</dbReference>